<protein>
    <submittedName>
        <fullName evidence="1">Uncharacterized protein</fullName>
    </submittedName>
</protein>
<organism evidence="1 2">
    <name type="scientific">Chromobacterium phragmitis</name>
    <dbReference type="NCBI Taxonomy" id="2202141"/>
    <lineage>
        <taxon>Bacteria</taxon>
        <taxon>Pseudomonadati</taxon>
        <taxon>Pseudomonadota</taxon>
        <taxon>Betaproteobacteria</taxon>
        <taxon>Neisseriales</taxon>
        <taxon>Chromobacteriaceae</taxon>
        <taxon>Chromobacterium</taxon>
    </lineage>
</organism>
<dbReference type="RefSeq" id="WP_347936671.1">
    <property type="nucleotide sequence ID" value="NZ_JBDXMI010000001.1"/>
</dbReference>
<gene>
    <name evidence="1" type="ORF">ABI908_09070</name>
</gene>
<sequence>MEIDALNLPSCMFFGDQFMHGKRELEEFINKSATYKRLGIMQSECGSLGENLWQTRLSMAWLTICQFNEGWSDLGGKGGM</sequence>
<comment type="caution">
    <text evidence="1">The sequence shown here is derived from an EMBL/GenBank/DDBJ whole genome shotgun (WGS) entry which is preliminary data.</text>
</comment>
<evidence type="ECO:0000313" key="2">
    <source>
        <dbReference type="Proteomes" id="UP001462502"/>
    </source>
</evidence>
<dbReference type="EMBL" id="JBDXMI010000001">
    <property type="protein sequence ID" value="MEO9384254.1"/>
    <property type="molecule type" value="Genomic_DNA"/>
</dbReference>
<proteinExistence type="predicted"/>
<reference evidence="1 2" key="1">
    <citation type="submission" date="2024-05" db="EMBL/GenBank/DDBJ databases">
        <authorList>
            <person name="De Oliveira J.P."/>
            <person name="Noriler S.A."/>
            <person name="De Oliveira A.G."/>
            <person name="Sipoli D.S."/>
        </authorList>
    </citation>
    <scope>NUCLEOTIDE SEQUENCE [LARGE SCALE GENOMIC DNA]</scope>
    <source>
        <strain evidence="1 2">LABIM192</strain>
    </source>
</reference>
<keyword evidence="2" id="KW-1185">Reference proteome</keyword>
<evidence type="ECO:0000313" key="1">
    <source>
        <dbReference type="EMBL" id="MEO9384254.1"/>
    </source>
</evidence>
<accession>A0ABV0ISI3</accession>
<name>A0ABV0ISI3_9NEIS</name>
<dbReference type="Proteomes" id="UP001462502">
    <property type="component" value="Unassembled WGS sequence"/>
</dbReference>